<accession>A0A5R9Q8V3</accession>
<proteinExistence type="predicted"/>
<dbReference type="PANTHER" id="PTHR21666">
    <property type="entry name" value="PEPTIDASE-RELATED"/>
    <property type="match status" value="1"/>
</dbReference>
<dbReference type="EMBL" id="QLAG01000040">
    <property type="protein sequence ID" value="TLX61576.1"/>
    <property type="molecule type" value="Genomic_DNA"/>
</dbReference>
<protein>
    <recommendedName>
        <fullName evidence="2">M23ase beta-sheet core domain-containing protein</fullName>
    </recommendedName>
</protein>
<keyword evidence="1" id="KW-0175">Coiled coil</keyword>
<dbReference type="SUPFAM" id="SSF51261">
    <property type="entry name" value="Duplicated hybrid motif"/>
    <property type="match status" value="1"/>
</dbReference>
<dbReference type="InterPro" id="IPR050570">
    <property type="entry name" value="Cell_wall_metabolism_enzyme"/>
</dbReference>
<dbReference type="PANTHER" id="PTHR21666:SF291">
    <property type="entry name" value="STAGE II SPORULATION PROTEIN Q"/>
    <property type="match status" value="1"/>
</dbReference>
<dbReference type="FunFam" id="2.70.70.10:FF:000006">
    <property type="entry name" value="M23 family peptidase"/>
    <property type="match status" value="1"/>
</dbReference>
<dbReference type="Pfam" id="PF01551">
    <property type="entry name" value="Peptidase_M23"/>
    <property type="match status" value="1"/>
</dbReference>
<organism evidence="3 4">
    <name type="scientific">Stutzerimonas nosocomialis</name>
    <dbReference type="NCBI Taxonomy" id="1056496"/>
    <lineage>
        <taxon>Bacteria</taxon>
        <taxon>Pseudomonadati</taxon>
        <taxon>Pseudomonadota</taxon>
        <taxon>Gammaproteobacteria</taxon>
        <taxon>Pseudomonadales</taxon>
        <taxon>Pseudomonadaceae</taxon>
        <taxon>Stutzerimonas</taxon>
    </lineage>
</organism>
<dbReference type="GO" id="GO:0004222">
    <property type="term" value="F:metalloendopeptidase activity"/>
    <property type="evidence" value="ECO:0007669"/>
    <property type="project" value="TreeGrafter"/>
</dbReference>
<dbReference type="Gene3D" id="2.70.70.10">
    <property type="entry name" value="Glucose Permease (Domain IIA)"/>
    <property type="match status" value="1"/>
</dbReference>
<reference evidence="3 4" key="1">
    <citation type="journal article" date="2017" name="Eur. J. Clin. Microbiol. Infect. Dis.">
        <title>Uncommonly isolated clinical Pseudomonas: identification and phylogenetic assignation.</title>
        <authorList>
            <person name="Mulet M."/>
            <person name="Gomila M."/>
            <person name="Ramirez A."/>
            <person name="Cardew S."/>
            <person name="Moore E.R."/>
            <person name="Lalucat J."/>
            <person name="Garcia-Valdes E."/>
        </authorList>
    </citation>
    <scope>NUCLEOTIDE SEQUENCE [LARGE SCALE GENOMIC DNA]</scope>
    <source>
        <strain evidence="3 4">SD129</strain>
    </source>
</reference>
<evidence type="ECO:0000313" key="3">
    <source>
        <dbReference type="EMBL" id="TLX61576.1"/>
    </source>
</evidence>
<dbReference type="InterPro" id="IPR011055">
    <property type="entry name" value="Dup_hybrid_motif"/>
</dbReference>
<sequence length="307" mass="32930">MHIIMLSRRNGATRSLHLDLRLLCGALAGVLLSVAAGGAALGSWMTPTVQAPEPHGAAQLLSEQLARIDSTREDAQRQLDAFSVHVADLQARLTRLDALGERLTELADLDASEFDFSLDVGRGGLEEPLEGVDYRPPSFMEALDELAVRLDSREQQLEVLEQLLADRRVSEAESLSGRPVKLGYVSSPFGRRSDPLTGRLSSHNGMDFAAKAGSEVLSVAAGVVTRSERSGAYGNLVEVSHADGYTTLYAHNKRNLVQVGDLVQRGQAIALVGSTGRSTGAHVHFEVRKDGRLVNPASYIARAGTAQ</sequence>
<evidence type="ECO:0000259" key="2">
    <source>
        <dbReference type="Pfam" id="PF01551"/>
    </source>
</evidence>
<gene>
    <name evidence="3" type="ORF">DN820_20540</name>
</gene>
<evidence type="ECO:0000256" key="1">
    <source>
        <dbReference type="SAM" id="Coils"/>
    </source>
</evidence>
<feature type="coiled-coil region" evidence="1">
    <location>
        <begin position="58"/>
        <end position="92"/>
    </location>
</feature>
<feature type="domain" description="M23ase beta-sheet core" evidence="2">
    <location>
        <begin position="202"/>
        <end position="296"/>
    </location>
</feature>
<dbReference type="RefSeq" id="WP_138412788.1">
    <property type="nucleotide sequence ID" value="NZ_QLAF01000039.1"/>
</dbReference>
<comment type="caution">
    <text evidence="3">The sequence shown here is derived from an EMBL/GenBank/DDBJ whole genome shotgun (WGS) entry which is preliminary data.</text>
</comment>
<evidence type="ECO:0000313" key="4">
    <source>
        <dbReference type="Proteomes" id="UP000306753"/>
    </source>
</evidence>
<dbReference type="InterPro" id="IPR016047">
    <property type="entry name" value="M23ase_b-sheet_dom"/>
</dbReference>
<dbReference type="AlphaFoldDB" id="A0A5R9Q8V3"/>
<dbReference type="Proteomes" id="UP000306753">
    <property type="component" value="Unassembled WGS sequence"/>
</dbReference>
<keyword evidence="4" id="KW-1185">Reference proteome</keyword>
<name>A0A5R9Q8V3_9GAMM</name>
<dbReference type="CDD" id="cd12797">
    <property type="entry name" value="M23_peptidase"/>
    <property type="match status" value="1"/>
</dbReference>